<proteinExistence type="predicted"/>
<gene>
    <name evidence="1" type="ORF">JHL16_10495</name>
</gene>
<dbReference type="EMBL" id="JAENHL010000006">
    <property type="protein sequence ID" value="MBK1866782.1"/>
    <property type="molecule type" value="Genomic_DNA"/>
</dbReference>
<sequence length="105" mass="11192">MKAGNKKCMSALPADKFNCLRTELKPCALTRNEKQDACLVDVRSCYASCGPFESGRADFWCVGELATKTTGAFCAADPAAARLMDNCEKALSSEGQVGAMTCEPL</sequence>
<evidence type="ECO:0000313" key="2">
    <source>
        <dbReference type="Proteomes" id="UP000616151"/>
    </source>
</evidence>
<organism evidence="1 2">
    <name type="scientific">Taklimakanibacter albus</name>
    <dbReference type="NCBI Taxonomy" id="2800327"/>
    <lineage>
        <taxon>Bacteria</taxon>
        <taxon>Pseudomonadati</taxon>
        <taxon>Pseudomonadota</taxon>
        <taxon>Alphaproteobacteria</taxon>
        <taxon>Hyphomicrobiales</taxon>
        <taxon>Aestuariivirgaceae</taxon>
        <taxon>Taklimakanibacter</taxon>
    </lineage>
</organism>
<reference evidence="1" key="1">
    <citation type="submission" date="2021-01" db="EMBL/GenBank/DDBJ databases">
        <authorList>
            <person name="Sun Q."/>
        </authorList>
    </citation>
    <scope>NUCLEOTIDE SEQUENCE</scope>
    <source>
        <strain evidence="1">YIM B02566</strain>
    </source>
</reference>
<accession>A0ACC5R2E8</accession>
<protein>
    <submittedName>
        <fullName evidence="1">Uncharacterized protein</fullName>
    </submittedName>
</protein>
<name>A0ACC5R2E8_9HYPH</name>
<keyword evidence="2" id="KW-1185">Reference proteome</keyword>
<dbReference type="Proteomes" id="UP000616151">
    <property type="component" value="Unassembled WGS sequence"/>
</dbReference>
<comment type="caution">
    <text evidence="1">The sequence shown here is derived from an EMBL/GenBank/DDBJ whole genome shotgun (WGS) entry which is preliminary data.</text>
</comment>
<evidence type="ECO:0000313" key="1">
    <source>
        <dbReference type="EMBL" id="MBK1866782.1"/>
    </source>
</evidence>